<dbReference type="InterPro" id="IPR047259">
    <property type="entry name" value="QUIRKY-like"/>
</dbReference>
<reference evidence="2" key="1">
    <citation type="submission" date="2023-03" db="EMBL/GenBank/DDBJ databases">
        <authorList>
            <person name="Julca I."/>
        </authorList>
    </citation>
    <scope>NUCLEOTIDE SEQUENCE</scope>
</reference>
<evidence type="ECO:0000313" key="2">
    <source>
        <dbReference type="EMBL" id="CAI9101807.1"/>
    </source>
</evidence>
<feature type="domain" description="C2" evidence="1">
    <location>
        <begin position="271"/>
        <end position="395"/>
    </location>
</feature>
<name>A0AAV1D4P0_OLDCO</name>
<dbReference type="SUPFAM" id="SSF49562">
    <property type="entry name" value="C2 domain (Calcium/lipid-binding domain, CaLB)"/>
    <property type="match status" value="2"/>
</dbReference>
<dbReference type="Pfam" id="PF00168">
    <property type="entry name" value="C2"/>
    <property type="match status" value="2"/>
</dbReference>
<dbReference type="InterPro" id="IPR047257">
    <property type="entry name" value="C2B_MCTP_PRT_plant"/>
</dbReference>
<dbReference type="Proteomes" id="UP001161247">
    <property type="component" value="Chromosome 4"/>
</dbReference>
<dbReference type="AlphaFoldDB" id="A0AAV1D4P0"/>
<dbReference type="PANTHER" id="PTHR31425:SF32">
    <property type="entry name" value="MULTIPLE C2 DOMAIN AND TRANSMEMBRANE REGION PROTEIN 9"/>
    <property type="match status" value="1"/>
</dbReference>
<dbReference type="InterPro" id="IPR000008">
    <property type="entry name" value="C2_dom"/>
</dbReference>
<accession>A0AAV1D4P0</accession>
<dbReference type="SMART" id="SM00239">
    <property type="entry name" value="C2"/>
    <property type="match status" value="2"/>
</dbReference>
<keyword evidence="3" id="KW-1185">Reference proteome</keyword>
<dbReference type="CDD" id="cd08378">
    <property type="entry name" value="C2B_MCTP_PRT_plant"/>
    <property type="match status" value="1"/>
</dbReference>
<evidence type="ECO:0000259" key="1">
    <source>
        <dbReference type="PROSITE" id="PS50004"/>
    </source>
</evidence>
<dbReference type="PANTHER" id="PTHR31425">
    <property type="entry name" value="PHOSPHORIBOSYLANTHRANILATE TRANSFERASE ISOFORM 1"/>
    <property type="match status" value="1"/>
</dbReference>
<dbReference type="InterPro" id="IPR035892">
    <property type="entry name" value="C2_domain_sf"/>
</dbReference>
<evidence type="ECO:0000313" key="3">
    <source>
        <dbReference type="Proteomes" id="UP001161247"/>
    </source>
</evidence>
<feature type="domain" description="C2" evidence="1">
    <location>
        <begin position="1"/>
        <end position="112"/>
    </location>
</feature>
<organism evidence="2 3">
    <name type="scientific">Oldenlandia corymbosa var. corymbosa</name>
    <dbReference type="NCBI Taxonomy" id="529605"/>
    <lineage>
        <taxon>Eukaryota</taxon>
        <taxon>Viridiplantae</taxon>
        <taxon>Streptophyta</taxon>
        <taxon>Embryophyta</taxon>
        <taxon>Tracheophyta</taxon>
        <taxon>Spermatophyta</taxon>
        <taxon>Magnoliopsida</taxon>
        <taxon>eudicotyledons</taxon>
        <taxon>Gunneridae</taxon>
        <taxon>Pentapetalae</taxon>
        <taxon>asterids</taxon>
        <taxon>lamiids</taxon>
        <taxon>Gentianales</taxon>
        <taxon>Rubiaceae</taxon>
        <taxon>Rubioideae</taxon>
        <taxon>Spermacoceae</taxon>
        <taxon>Hedyotis-Oldenlandia complex</taxon>
        <taxon>Oldenlandia</taxon>
    </lineage>
</organism>
<dbReference type="Gene3D" id="2.60.40.150">
    <property type="entry name" value="C2 domain"/>
    <property type="match status" value="2"/>
</dbReference>
<dbReference type="PROSITE" id="PS50004">
    <property type="entry name" value="C2"/>
    <property type="match status" value="2"/>
</dbReference>
<sequence length="434" mass="48859">MYNSIWQAKVGVEVVNARNLSSKDGKGLANAFVELSLDGQKIRTTVKENDLNPCWNETFYFNIYYPDEIPKQTLEAHVYSYNNKNGKSKSSLGKACVPGTAFVPYSDAPVSHYPLERGSLFSSSSGELGLKLYIIRSQAYEMVSGLTRNNTVDYRPGGSRYSTQSRERYGQFPNGQNHHFAKDLIRSNTVGHRPDGSGYSTQSLNGYEQVPDLTSFAIPRKKNYHLAKNPIRGNTNTVVYRPGGSLQSGMNNEAGQKTAESRAQRLVRSYSHSTVHTELELEETTPAQPKRFLYVQVVRARDLRGMDVNQTLDPYVEVKVGDYRGVTNHVEKCLNPEWNAVFALSEERISQSAAVEVVVMDKDFTKDEFVGMVWLDLHEIPSQVPPYSPIDPEWYHLKSKSGRNRKGKLMLAVWKGTEADEAYADAMAFQRVIL</sequence>
<proteinExistence type="predicted"/>
<gene>
    <name evidence="2" type="ORF">OLC1_LOCUS11315</name>
</gene>
<dbReference type="EMBL" id="OX459121">
    <property type="protein sequence ID" value="CAI9101807.1"/>
    <property type="molecule type" value="Genomic_DNA"/>
</dbReference>
<protein>
    <submittedName>
        <fullName evidence="2">OLC1v1039222C1</fullName>
    </submittedName>
</protein>